<comment type="caution">
    <text evidence="1">The sequence shown here is derived from an EMBL/GenBank/DDBJ whole genome shotgun (WGS) entry which is preliminary data.</text>
</comment>
<gene>
    <name evidence="1" type="ORF">CBM2587_P10017</name>
</gene>
<dbReference type="AlphaFoldDB" id="A0A375CJI8"/>
<proteinExistence type="predicted"/>
<sequence length="89" mass="10643">MNLARLEATLLLLHTQAAAQRRRLFRQRWRPGRICVAHANSVLWRLHARIALLERYLASAKAQRQSDERAWICRPWLRCSEWATRGRQR</sequence>
<accession>A0A375CJI8</accession>
<reference evidence="1" key="1">
    <citation type="submission" date="2018-01" db="EMBL/GenBank/DDBJ databases">
        <authorList>
            <person name="Clerissi C."/>
        </authorList>
    </citation>
    <scope>NUCLEOTIDE SEQUENCE</scope>
    <source>
        <strain evidence="1">Cupriavidus sp. LMG 19464</strain>
    </source>
</reference>
<evidence type="ECO:0000313" key="1">
    <source>
        <dbReference type="EMBL" id="SOY73056.1"/>
    </source>
</evidence>
<protein>
    <submittedName>
        <fullName evidence="1">Uncharacterized protein</fullName>
    </submittedName>
</protein>
<dbReference type="EMBL" id="OFSQ01000039">
    <property type="protein sequence ID" value="SOY73056.1"/>
    <property type="molecule type" value="Genomic_DNA"/>
</dbReference>
<name>A0A375CJI8_9BURK</name>
<dbReference type="Proteomes" id="UP000256780">
    <property type="component" value="Plasmid CBM2587_p"/>
</dbReference>
<organism evidence="1">
    <name type="scientific">Cupriavidus taiwanensis</name>
    <dbReference type="NCBI Taxonomy" id="164546"/>
    <lineage>
        <taxon>Bacteria</taxon>
        <taxon>Pseudomonadati</taxon>
        <taxon>Pseudomonadota</taxon>
        <taxon>Betaproteobacteria</taxon>
        <taxon>Burkholderiales</taxon>
        <taxon>Burkholderiaceae</taxon>
        <taxon>Cupriavidus</taxon>
    </lineage>
</organism>